<evidence type="ECO:0000259" key="7">
    <source>
        <dbReference type="PROSITE" id="PS50863"/>
    </source>
</evidence>
<sequence length="385" mass="43917">MVTHDDDNKRSAGEKRCFDLFATLLHAYGDDEIRARRSQEEQERNMLMIRTVINAATNTFLLGKRKIDDLECKNQENTASSFPSLVESKRRRVVVSDDDEPIRAEPIREIKPPVRERKGPVKRKAPVKRKELVGREPVKTPGWVYKLMRSNNGEGDAKMIFEKALTKTDLAPNQARLLMPFLQIADKNFLTEAERKILKEHQEAKKHAKKKGVDDDKKPKGVDVILLNRNGIKWNLNMRIWEMRSSSNYALCTGWKDLVRKNDLQINQTITLWSFHSHDGTLYFAFDLSTPALVPVNPPASSMALVAISEDPFVCEEANRRLLPKIPRSSRTPSVCIVPPPTSDSSNLYLLEGGLDLNRTPPPEDTKMDHDLEDVQETHVWSTSQ</sequence>
<dbReference type="RefSeq" id="XP_018482200.1">
    <property type="nucleotide sequence ID" value="XM_018626698.2"/>
</dbReference>
<dbReference type="Proteomes" id="UP000504610">
    <property type="component" value="Chromosome 4"/>
</dbReference>
<dbReference type="PROSITE" id="PS50863">
    <property type="entry name" value="B3"/>
    <property type="match status" value="1"/>
</dbReference>
<dbReference type="KEGG" id="rsz:108853262"/>
<proteinExistence type="predicted"/>
<gene>
    <name evidence="9" type="primary">LOC108853262</name>
</gene>
<dbReference type="AlphaFoldDB" id="A0A6J0NCF2"/>
<organism evidence="8 9">
    <name type="scientific">Raphanus sativus</name>
    <name type="common">Radish</name>
    <name type="synonym">Raphanus raphanistrum var. sativus</name>
    <dbReference type="NCBI Taxonomy" id="3726"/>
    <lineage>
        <taxon>Eukaryota</taxon>
        <taxon>Viridiplantae</taxon>
        <taxon>Streptophyta</taxon>
        <taxon>Embryophyta</taxon>
        <taxon>Tracheophyta</taxon>
        <taxon>Spermatophyta</taxon>
        <taxon>Magnoliopsida</taxon>
        <taxon>eudicotyledons</taxon>
        <taxon>Gunneridae</taxon>
        <taxon>Pentapetalae</taxon>
        <taxon>rosids</taxon>
        <taxon>malvids</taxon>
        <taxon>Brassicales</taxon>
        <taxon>Brassicaceae</taxon>
        <taxon>Brassiceae</taxon>
        <taxon>Raphanus</taxon>
    </lineage>
</organism>
<accession>A0A6J0NCF2</accession>
<reference evidence="9" key="2">
    <citation type="submission" date="2025-08" db="UniProtKB">
        <authorList>
            <consortium name="RefSeq"/>
        </authorList>
    </citation>
    <scope>IDENTIFICATION</scope>
    <source>
        <tissue evidence="9">Leaf</tissue>
    </source>
</reference>
<dbReference type="PANTHER" id="PTHR31541:SF61">
    <property type="entry name" value="TF-B3 DOMAIN-CONTAINING PROTEIN"/>
    <property type="match status" value="1"/>
</dbReference>
<keyword evidence="8" id="KW-1185">Reference proteome</keyword>
<dbReference type="Gene3D" id="2.40.330.10">
    <property type="entry name" value="DNA-binding pseudobarrel domain"/>
    <property type="match status" value="1"/>
</dbReference>
<evidence type="ECO:0000313" key="9">
    <source>
        <dbReference type="RefSeq" id="XP_018482200.1"/>
    </source>
</evidence>
<keyword evidence="2" id="KW-0805">Transcription regulation</keyword>
<dbReference type="GeneID" id="108853262"/>
<dbReference type="CDD" id="cd10017">
    <property type="entry name" value="B3_DNA"/>
    <property type="match status" value="1"/>
</dbReference>
<dbReference type="SUPFAM" id="SSF101936">
    <property type="entry name" value="DNA-binding pseudobarrel domain"/>
    <property type="match status" value="1"/>
</dbReference>
<evidence type="ECO:0000256" key="4">
    <source>
        <dbReference type="ARBA" id="ARBA00023163"/>
    </source>
</evidence>
<dbReference type="InterPro" id="IPR005508">
    <property type="entry name" value="At2g31720-like"/>
</dbReference>
<dbReference type="PANTHER" id="PTHR31541">
    <property type="entry name" value="B3 DOMAIN PLANT PROTEIN-RELATED"/>
    <property type="match status" value="1"/>
</dbReference>
<dbReference type="GO" id="GO:0005634">
    <property type="term" value="C:nucleus"/>
    <property type="evidence" value="ECO:0007669"/>
    <property type="project" value="UniProtKB-SubCell"/>
</dbReference>
<comment type="subcellular location">
    <subcellularLocation>
        <location evidence="1">Nucleus</location>
    </subcellularLocation>
</comment>
<feature type="domain" description="TF-B3" evidence="7">
    <location>
        <begin position="224"/>
        <end position="290"/>
    </location>
</feature>
<name>A0A6J0NCF2_RAPSA</name>
<reference evidence="8" key="1">
    <citation type="journal article" date="2019" name="Database">
        <title>The radish genome database (RadishGD): an integrated information resource for radish genomics.</title>
        <authorList>
            <person name="Yu H.J."/>
            <person name="Baek S."/>
            <person name="Lee Y.J."/>
            <person name="Cho A."/>
            <person name="Mun J.H."/>
        </authorList>
    </citation>
    <scope>NUCLEOTIDE SEQUENCE [LARGE SCALE GENOMIC DNA]</scope>
    <source>
        <strain evidence="8">cv. WK10039</strain>
    </source>
</reference>
<dbReference type="OrthoDB" id="1101938at2759"/>
<keyword evidence="5" id="KW-0539">Nucleus</keyword>
<evidence type="ECO:0000256" key="2">
    <source>
        <dbReference type="ARBA" id="ARBA00023015"/>
    </source>
</evidence>
<evidence type="ECO:0000256" key="1">
    <source>
        <dbReference type="ARBA" id="ARBA00004123"/>
    </source>
</evidence>
<dbReference type="GO" id="GO:0003677">
    <property type="term" value="F:DNA binding"/>
    <property type="evidence" value="ECO:0007669"/>
    <property type="project" value="UniProtKB-KW"/>
</dbReference>
<feature type="region of interest" description="Disordered" evidence="6">
    <location>
        <begin position="355"/>
        <end position="385"/>
    </location>
</feature>
<evidence type="ECO:0000256" key="5">
    <source>
        <dbReference type="ARBA" id="ARBA00023242"/>
    </source>
</evidence>
<dbReference type="InterPro" id="IPR003340">
    <property type="entry name" value="B3_DNA-bd"/>
</dbReference>
<dbReference type="Pfam" id="PF03754">
    <property type="entry name" value="At2g31720-like"/>
    <property type="match status" value="1"/>
</dbReference>
<dbReference type="InterPro" id="IPR015300">
    <property type="entry name" value="DNA-bd_pseudobarrel_sf"/>
</dbReference>
<keyword evidence="4" id="KW-0804">Transcription</keyword>
<evidence type="ECO:0000256" key="6">
    <source>
        <dbReference type="SAM" id="MobiDB-lite"/>
    </source>
</evidence>
<evidence type="ECO:0000313" key="8">
    <source>
        <dbReference type="Proteomes" id="UP000504610"/>
    </source>
</evidence>
<evidence type="ECO:0000256" key="3">
    <source>
        <dbReference type="ARBA" id="ARBA00023125"/>
    </source>
</evidence>
<protein>
    <submittedName>
        <fullName evidence="9">B3 domain-containing protein At2g31720</fullName>
    </submittedName>
</protein>
<keyword evidence="3" id="KW-0238">DNA-binding</keyword>